<dbReference type="SUPFAM" id="SSF52540">
    <property type="entry name" value="P-loop containing nucleoside triphosphate hydrolases"/>
    <property type="match status" value="1"/>
</dbReference>
<sequence>MQNDIQINHLYFSYDGACVLEDINLQYNTSEFLAIIGPNGGGKSTLLKMMIGLLEPERGEVLLFGENPLHVSHEIAYVPQDTIANKDFPIKVMDVVLMGRLSKSKAFATYSKEDRAIALGMLERVGMKGFENQKINTLSGGQRQRVFIARALACEAKIMFLDEPTASIDTAGQIDMFKLLKSLNETVGIVIISHDINVALNYATKVVHVNKTLFVHDVPKTQNFKVFENQNEHVCPVELISATRCNHFPKELA</sequence>
<organism evidence="6 7">
    <name type="scientific">Sulfurospirillum halorespirans DSM 13726</name>
    <dbReference type="NCBI Taxonomy" id="1193502"/>
    <lineage>
        <taxon>Bacteria</taxon>
        <taxon>Pseudomonadati</taxon>
        <taxon>Campylobacterota</taxon>
        <taxon>Epsilonproteobacteria</taxon>
        <taxon>Campylobacterales</taxon>
        <taxon>Sulfurospirillaceae</taxon>
        <taxon>Sulfurospirillum</taxon>
    </lineage>
</organism>
<protein>
    <submittedName>
        <fullName evidence="6">Manganese/zinc/iron chelate uptake transporter (MZT) family, ATP-binding protein</fullName>
    </submittedName>
</protein>
<keyword evidence="4 6" id="KW-0067">ATP-binding</keyword>
<dbReference type="PANTHER" id="PTHR42734">
    <property type="entry name" value="METAL TRANSPORT SYSTEM ATP-BINDING PROTEIN TM_0124-RELATED"/>
    <property type="match status" value="1"/>
</dbReference>
<dbReference type="AlphaFoldDB" id="A0A1D7TG45"/>
<evidence type="ECO:0000256" key="1">
    <source>
        <dbReference type="ARBA" id="ARBA00005417"/>
    </source>
</evidence>
<dbReference type="RefSeq" id="WP_069476964.1">
    <property type="nucleotide sequence ID" value="NZ_CP017111.1"/>
</dbReference>
<evidence type="ECO:0000256" key="2">
    <source>
        <dbReference type="ARBA" id="ARBA00022448"/>
    </source>
</evidence>
<dbReference type="KEGG" id="shal:SHALO_0174"/>
<dbReference type="FunFam" id="3.40.50.300:FF:000134">
    <property type="entry name" value="Iron-enterobactin ABC transporter ATP-binding protein"/>
    <property type="match status" value="1"/>
</dbReference>
<keyword evidence="3" id="KW-0547">Nucleotide-binding</keyword>
<dbReference type="SMART" id="SM00382">
    <property type="entry name" value="AAA"/>
    <property type="match status" value="1"/>
</dbReference>
<evidence type="ECO:0000256" key="3">
    <source>
        <dbReference type="ARBA" id="ARBA00022741"/>
    </source>
</evidence>
<dbReference type="GO" id="GO:0016887">
    <property type="term" value="F:ATP hydrolysis activity"/>
    <property type="evidence" value="ECO:0007669"/>
    <property type="project" value="InterPro"/>
</dbReference>
<dbReference type="Pfam" id="PF00005">
    <property type="entry name" value="ABC_tran"/>
    <property type="match status" value="1"/>
</dbReference>
<dbReference type="InterPro" id="IPR017871">
    <property type="entry name" value="ABC_transporter-like_CS"/>
</dbReference>
<comment type="similarity">
    <text evidence="1">Belongs to the ABC transporter superfamily.</text>
</comment>
<evidence type="ECO:0000313" key="6">
    <source>
        <dbReference type="EMBL" id="AOO63971.1"/>
    </source>
</evidence>
<dbReference type="PATRIC" id="fig|1193502.14.peg.178"/>
<dbReference type="InterPro" id="IPR027417">
    <property type="entry name" value="P-loop_NTPase"/>
</dbReference>
<proteinExistence type="inferred from homology"/>
<accession>A0A1D7TG45</accession>
<dbReference type="GO" id="GO:0005524">
    <property type="term" value="F:ATP binding"/>
    <property type="evidence" value="ECO:0007669"/>
    <property type="project" value="UniProtKB-KW"/>
</dbReference>
<dbReference type="PROSITE" id="PS50893">
    <property type="entry name" value="ABC_TRANSPORTER_2"/>
    <property type="match status" value="1"/>
</dbReference>
<dbReference type="InterPro" id="IPR003593">
    <property type="entry name" value="AAA+_ATPase"/>
</dbReference>
<dbReference type="EMBL" id="CP017111">
    <property type="protein sequence ID" value="AOO63971.1"/>
    <property type="molecule type" value="Genomic_DNA"/>
</dbReference>
<dbReference type="STRING" id="1193502.SHALO_0174"/>
<keyword evidence="7" id="KW-1185">Reference proteome</keyword>
<dbReference type="PROSITE" id="PS00211">
    <property type="entry name" value="ABC_TRANSPORTER_1"/>
    <property type="match status" value="1"/>
</dbReference>
<keyword evidence="2" id="KW-0813">Transport</keyword>
<dbReference type="CDD" id="cd03235">
    <property type="entry name" value="ABC_Metallic_Cations"/>
    <property type="match status" value="1"/>
</dbReference>
<feature type="domain" description="ABC transporter" evidence="5">
    <location>
        <begin position="5"/>
        <end position="236"/>
    </location>
</feature>
<dbReference type="Gene3D" id="3.40.50.300">
    <property type="entry name" value="P-loop containing nucleotide triphosphate hydrolases"/>
    <property type="match status" value="1"/>
</dbReference>
<evidence type="ECO:0000256" key="4">
    <source>
        <dbReference type="ARBA" id="ARBA00022840"/>
    </source>
</evidence>
<reference evidence="7" key="1">
    <citation type="submission" date="2016-08" db="EMBL/GenBank/DDBJ databases">
        <title>Complete genome sequence of the organohalide-respiring Epsilonproteobacterium Sulfurospirillum halorespirans.</title>
        <authorList>
            <person name="Goris T."/>
            <person name="Zimmermann J."/>
            <person name="Schenz B."/>
            <person name="Lemos M."/>
            <person name="Hackermueller J."/>
            <person name="Diekert G."/>
        </authorList>
    </citation>
    <scope>NUCLEOTIDE SEQUENCE [LARGE SCALE GENOMIC DNA]</scope>
    <source>
        <strain>DSM 13726</strain>
        <strain evidence="7">PCE-M2</strain>
    </source>
</reference>
<evidence type="ECO:0000259" key="5">
    <source>
        <dbReference type="PROSITE" id="PS50893"/>
    </source>
</evidence>
<evidence type="ECO:0000313" key="7">
    <source>
        <dbReference type="Proteomes" id="UP000094609"/>
    </source>
</evidence>
<name>A0A1D7TG45_9BACT</name>
<dbReference type="InterPro" id="IPR003439">
    <property type="entry name" value="ABC_transporter-like_ATP-bd"/>
</dbReference>
<gene>
    <name evidence="6" type="ORF">SHALO_0174</name>
</gene>
<dbReference type="PANTHER" id="PTHR42734:SF17">
    <property type="entry name" value="METAL TRANSPORT SYSTEM ATP-BINDING PROTEIN TM_0124-RELATED"/>
    <property type="match status" value="1"/>
</dbReference>
<dbReference type="InterPro" id="IPR050153">
    <property type="entry name" value="Metal_Ion_Import_ABC"/>
</dbReference>
<dbReference type="Proteomes" id="UP000094609">
    <property type="component" value="Chromosome"/>
</dbReference>